<dbReference type="Proteomes" id="UP000289555">
    <property type="component" value="Chromosome"/>
</dbReference>
<dbReference type="EMBL" id="AP019416">
    <property type="protein sequence ID" value="BBI48774.1"/>
    <property type="molecule type" value="Genomic_DNA"/>
</dbReference>
<accession>A0ABM7GE57</accession>
<protein>
    <submittedName>
        <fullName evidence="1">Uncharacterized protein</fullName>
    </submittedName>
</protein>
<proteinExistence type="predicted"/>
<evidence type="ECO:0000313" key="1">
    <source>
        <dbReference type="EMBL" id="BBI48774.1"/>
    </source>
</evidence>
<gene>
    <name evidence="1" type="ORF">HORIV_11950</name>
</gene>
<reference evidence="2" key="1">
    <citation type="journal article" date="2019" name="Microbiol. Resour. Announc.">
        <title>Complete Genome Sequence of Halomonas olivaria, a Moderately Halophilic Bacterium Isolated from Olive Processing Effluents, Obtained by Nanopore Sequencing.</title>
        <authorList>
            <person name="Nagata S."/>
            <person name="Ii K.M."/>
            <person name="Tsukimi T."/>
            <person name="Miura M.C."/>
            <person name="Galipon J."/>
            <person name="Arakawa K."/>
        </authorList>
    </citation>
    <scope>NUCLEOTIDE SEQUENCE [LARGE SCALE GENOMIC DNA]</scope>
    <source>
        <strain evidence="2">TYRC17</strain>
    </source>
</reference>
<keyword evidence="2" id="KW-1185">Reference proteome</keyword>
<evidence type="ECO:0000313" key="2">
    <source>
        <dbReference type="Proteomes" id="UP000289555"/>
    </source>
</evidence>
<name>A0ABM7GE57_9GAMM</name>
<sequence>MTPIEQIKTWIEDKPAWWKHSIKLALEHEELDQKDLDEIYYIARIEHQLEAPQKILPSTTES</sequence>
<organism evidence="1 2">
    <name type="scientific">Vreelandella olivaria</name>
    <dbReference type="NCBI Taxonomy" id="390919"/>
    <lineage>
        <taxon>Bacteria</taxon>
        <taxon>Pseudomonadati</taxon>
        <taxon>Pseudomonadota</taxon>
        <taxon>Gammaproteobacteria</taxon>
        <taxon>Oceanospirillales</taxon>
        <taxon>Halomonadaceae</taxon>
        <taxon>Vreelandella</taxon>
    </lineage>
</organism>